<dbReference type="EMBL" id="OY660880">
    <property type="protein sequence ID" value="CAJ1078345.1"/>
    <property type="molecule type" value="Genomic_DNA"/>
</dbReference>
<feature type="transmembrane region" description="Helical" evidence="6">
    <location>
        <begin position="544"/>
        <end position="564"/>
    </location>
</feature>
<feature type="transmembrane region" description="Helical" evidence="6">
    <location>
        <begin position="570"/>
        <end position="589"/>
    </location>
</feature>
<evidence type="ECO:0000259" key="8">
    <source>
        <dbReference type="PROSITE" id="PS50261"/>
    </source>
</evidence>
<dbReference type="PROSITE" id="PS50221">
    <property type="entry name" value="GAIN_B"/>
    <property type="match status" value="1"/>
</dbReference>
<feature type="transmembrane region" description="Helical" evidence="6">
    <location>
        <begin position="500"/>
        <end position="523"/>
    </location>
</feature>
<gene>
    <name evidence="9" type="ORF">XNOV1_A008556</name>
</gene>
<evidence type="ECO:0000259" key="7">
    <source>
        <dbReference type="PROSITE" id="PS50221"/>
    </source>
</evidence>
<keyword evidence="3 6" id="KW-1133">Transmembrane helix</keyword>
<evidence type="ECO:0000256" key="2">
    <source>
        <dbReference type="ARBA" id="ARBA00022692"/>
    </source>
</evidence>
<accession>A0AAV1GYA1</accession>
<feature type="domain" description="G-protein coupled receptors family 2 profile 2" evidence="8">
    <location>
        <begin position="339"/>
        <end position="592"/>
    </location>
</feature>
<keyword evidence="9" id="KW-0675">Receptor</keyword>
<dbReference type="GO" id="GO:0005886">
    <property type="term" value="C:plasma membrane"/>
    <property type="evidence" value="ECO:0007669"/>
    <property type="project" value="TreeGrafter"/>
</dbReference>
<evidence type="ECO:0000313" key="9">
    <source>
        <dbReference type="EMBL" id="CAJ1078345.1"/>
    </source>
</evidence>
<dbReference type="PANTHER" id="PTHR12011:SF474">
    <property type="entry name" value="ADHESION G PROTEIN-COUPLED RECEPTOR G11-RELATED"/>
    <property type="match status" value="1"/>
</dbReference>
<dbReference type="PRINTS" id="PR00249">
    <property type="entry name" value="GPCRSECRETIN"/>
</dbReference>
<dbReference type="GO" id="GO:0004930">
    <property type="term" value="F:G protein-coupled receptor activity"/>
    <property type="evidence" value="ECO:0007669"/>
    <property type="project" value="InterPro"/>
</dbReference>
<keyword evidence="4 6" id="KW-0472">Membrane</keyword>
<protein>
    <submittedName>
        <fullName evidence="9">Adhesion G-protein coupled receptor G5-like</fullName>
    </submittedName>
</protein>
<dbReference type="AlphaFoldDB" id="A0AAV1GYA1"/>
<sequence>MEKNLNNLDVDFNCTINVQPYWKHNKSMMWLYKEPKDNVFLLYTRRRFIWKGHSLVVLQGKQCENMTSRFRNGSCHVTPSHIKELCDPIPFEEIPYNKTDPPVKDTNKTSEELKEKLDSDDLRQLGVTLKSEEGEDLDPCQAHIVMGKMGNVATFINTSSAVLDLGEGVSGILVKEKDPANPHEVSFGYVSPNDSINVIENKATLAQYSRSITVTKEAFEKAISLNVSVPFAAIVKFMNMAKDERNSTVLGNEVLAVEMGTIIRNLTDRIEINVWNAVYEGIPSCQSWNGQGRLSWTDDGCVTIKNGSNITCQCSHLTFFAVLLTPLNETITSSDLNNLTIITQVGCSLSLLFLAVLLFMHFLVRRIKASTSTGLLIHLVLAIFPLNFTFLINNYVAKLKSSVGCAIMGAVMHYFMLATFTWFAVQAFHLCLQLYSGGKIVIRHYLLKVCIISWALPSVPAIILLATGKYGELVIYTNDPNQNVLMCWITDNNVHYIVNIGYYAVVFLFTISTFVIVLTWLYYLKRTEAGHAKYDKSGMRISTILGLCCMLGITWGFAFFAYGTLLIPSYYIFTVLNSLQGFFLFIYYYNSRHAEDFSTAQTNCYSVSTSTSTSTSTVSNVNTHNSCENPYINMPTKTSHLE</sequence>
<dbReference type="GO" id="GO:0007189">
    <property type="term" value="P:adenylate cyclase-activating G protein-coupled receptor signaling pathway"/>
    <property type="evidence" value="ECO:0007669"/>
    <property type="project" value="TreeGrafter"/>
</dbReference>
<evidence type="ECO:0000313" key="10">
    <source>
        <dbReference type="Proteomes" id="UP001178508"/>
    </source>
</evidence>
<proteinExistence type="predicted"/>
<dbReference type="GO" id="GO:0007166">
    <property type="term" value="P:cell surface receptor signaling pathway"/>
    <property type="evidence" value="ECO:0007669"/>
    <property type="project" value="InterPro"/>
</dbReference>
<dbReference type="Gene3D" id="2.60.220.50">
    <property type="match status" value="1"/>
</dbReference>
<keyword evidence="10" id="KW-1185">Reference proteome</keyword>
<evidence type="ECO:0000256" key="4">
    <source>
        <dbReference type="ARBA" id="ARBA00023136"/>
    </source>
</evidence>
<organism evidence="9 10">
    <name type="scientific">Xyrichtys novacula</name>
    <name type="common">Pearly razorfish</name>
    <name type="synonym">Hemipteronotus novacula</name>
    <dbReference type="NCBI Taxonomy" id="13765"/>
    <lineage>
        <taxon>Eukaryota</taxon>
        <taxon>Metazoa</taxon>
        <taxon>Chordata</taxon>
        <taxon>Craniata</taxon>
        <taxon>Vertebrata</taxon>
        <taxon>Euteleostomi</taxon>
        <taxon>Actinopterygii</taxon>
        <taxon>Neopterygii</taxon>
        <taxon>Teleostei</taxon>
        <taxon>Neoteleostei</taxon>
        <taxon>Acanthomorphata</taxon>
        <taxon>Eupercaria</taxon>
        <taxon>Labriformes</taxon>
        <taxon>Labridae</taxon>
        <taxon>Xyrichtys</taxon>
    </lineage>
</organism>
<evidence type="ECO:0000256" key="5">
    <source>
        <dbReference type="ARBA" id="ARBA00023157"/>
    </source>
</evidence>
<dbReference type="Pfam" id="PF00002">
    <property type="entry name" value="7tm_2"/>
    <property type="match status" value="1"/>
</dbReference>
<dbReference type="InterPro" id="IPR017981">
    <property type="entry name" value="GPCR_2-like_7TM"/>
</dbReference>
<evidence type="ECO:0000256" key="6">
    <source>
        <dbReference type="SAM" id="Phobius"/>
    </source>
</evidence>
<feature type="transmembrane region" description="Helical" evidence="6">
    <location>
        <begin position="341"/>
        <end position="363"/>
    </location>
</feature>
<evidence type="ECO:0000256" key="1">
    <source>
        <dbReference type="ARBA" id="ARBA00004141"/>
    </source>
</evidence>
<dbReference type="PANTHER" id="PTHR12011">
    <property type="entry name" value="ADHESION G-PROTEIN COUPLED RECEPTOR"/>
    <property type="match status" value="1"/>
</dbReference>
<evidence type="ECO:0000256" key="3">
    <source>
        <dbReference type="ARBA" id="ARBA00022989"/>
    </source>
</evidence>
<dbReference type="SMART" id="SM00303">
    <property type="entry name" value="GPS"/>
    <property type="match status" value="1"/>
</dbReference>
<feature type="transmembrane region" description="Helical" evidence="6">
    <location>
        <begin position="445"/>
        <end position="466"/>
    </location>
</feature>
<dbReference type="InterPro" id="IPR057244">
    <property type="entry name" value="GAIN_B"/>
</dbReference>
<dbReference type="PROSITE" id="PS50261">
    <property type="entry name" value="G_PROTEIN_RECEP_F2_4"/>
    <property type="match status" value="1"/>
</dbReference>
<reference evidence="9" key="1">
    <citation type="submission" date="2023-08" db="EMBL/GenBank/DDBJ databases">
        <authorList>
            <person name="Alioto T."/>
            <person name="Alioto T."/>
            <person name="Gomez Garrido J."/>
        </authorList>
    </citation>
    <scope>NUCLEOTIDE SEQUENCE</scope>
</reference>
<comment type="subcellular location">
    <subcellularLocation>
        <location evidence="1">Membrane</location>
        <topology evidence="1">Multi-pass membrane protein</topology>
    </subcellularLocation>
</comment>
<keyword evidence="2 6" id="KW-0812">Transmembrane</keyword>
<dbReference type="InterPro" id="IPR046338">
    <property type="entry name" value="GAIN_dom_sf"/>
</dbReference>
<dbReference type="Pfam" id="PF01825">
    <property type="entry name" value="GPS"/>
    <property type="match status" value="1"/>
</dbReference>
<dbReference type="Gene3D" id="1.20.1070.10">
    <property type="entry name" value="Rhodopsin 7-helix transmembrane proteins"/>
    <property type="match status" value="1"/>
</dbReference>
<keyword evidence="5" id="KW-1015">Disulfide bond</keyword>
<feature type="domain" description="GAIN-B" evidence="7">
    <location>
        <begin position="185"/>
        <end position="330"/>
    </location>
</feature>
<name>A0AAV1GYA1_XYRNO</name>
<dbReference type="InterPro" id="IPR000203">
    <property type="entry name" value="GPS"/>
</dbReference>
<feature type="transmembrane region" description="Helical" evidence="6">
    <location>
        <begin position="401"/>
        <end position="425"/>
    </location>
</feature>
<dbReference type="InterPro" id="IPR000832">
    <property type="entry name" value="GPCR_2_secretin-like"/>
</dbReference>
<feature type="transmembrane region" description="Helical" evidence="6">
    <location>
        <begin position="375"/>
        <end position="395"/>
    </location>
</feature>
<dbReference type="Proteomes" id="UP001178508">
    <property type="component" value="Chromosome 17"/>
</dbReference>